<name>A0A8H7V4G9_9FUNG</name>
<feature type="chain" id="PRO_5034749054" evidence="2">
    <location>
        <begin position="22"/>
        <end position="263"/>
    </location>
</feature>
<feature type="transmembrane region" description="Helical" evidence="1">
    <location>
        <begin position="241"/>
        <end position="261"/>
    </location>
</feature>
<sequence>MKPRFINTVVLLLLSIGFSQQERPLNEMLGAISEISLDHGMSIYVNFTQTPRELVYSTWFNNPEDYPYWESALCLAIIVGTPGLEGQDQDGNTCGFLPSFDTAGYKDPFGSYGENCIKNQISMDPCRDNIQINNNCGSVMNVVPQFEFMASTRFKGLRRIKSTRLNVTDDIKLNPDWYKTIYKQSMLVAYTDQKDIHSPWRQTVKCSNIDLGNGTIEHFDRYPKYDDGSYDYSYFPSMGNWIQMNISLILGAVAISLIAIFTN</sequence>
<evidence type="ECO:0000313" key="3">
    <source>
        <dbReference type="EMBL" id="KAG2205162.1"/>
    </source>
</evidence>
<keyword evidence="4" id="KW-1185">Reference proteome</keyword>
<keyword evidence="2" id="KW-0732">Signal</keyword>
<dbReference type="OrthoDB" id="2211153at2759"/>
<keyword evidence="1" id="KW-0812">Transmembrane</keyword>
<dbReference type="EMBL" id="JAEPRC010000181">
    <property type="protein sequence ID" value="KAG2205162.1"/>
    <property type="molecule type" value="Genomic_DNA"/>
</dbReference>
<evidence type="ECO:0000256" key="2">
    <source>
        <dbReference type="SAM" id="SignalP"/>
    </source>
</evidence>
<keyword evidence="1" id="KW-1133">Transmembrane helix</keyword>
<proteinExistence type="predicted"/>
<dbReference type="Proteomes" id="UP000650833">
    <property type="component" value="Unassembled WGS sequence"/>
</dbReference>
<feature type="signal peptide" evidence="2">
    <location>
        <begin position="1"/>
        <end position="21"/>
    </location>
</feature>
<gene>
    <name evidence="3" type="ORF">INT46_003471</name>
</gene>
<organism evidence="3 4">
    <name type="scientific">Mucor plumbeus</name>
    <dbReference type="NCBI Taxonomy" id="97098"/>
    <lineage>
        <taxon>Eukaryota</taxon>
        <taxon>Fungi</taxon>
        <taxon>Fungi incertae sedis</taxon>
        <taxon>Mucoromycota</taxon>
        <taxon>Mucoromycotina</taxon>
        <taxon>Mucoromycetes</taxon>
        <taxon>Mucorales</taxon>
        <taxon>Mucorineae</taxon>
        <taxon>Mucoraceae</taxon>
        <taxon>Mucor</taxon>
    </lineage>
</organism>
<accession>A0A8H7V4G9</accession>
<protein>
    <submittedName>
        <fullName evidence="3">Uncharacterized protein</fullName>
    </submittedName>
</protein>
<keyword evidence="1" id="KW-0472">Membrane</keyword>
<reference evidence="3" key="1">
    <citation type="submission" date="2020-12" db="EMBL/GenBank/DDBJ databases">
        <title>Metabolic potential, ecology and presence of endohyphal bacteria is reflected in genomic diversity of Mucoromycotina.</title>
        <authorList>
            <person name="Muszewska A."/>
            <person name="Okrasinska A."/>
            <person name="Steczkiewicz K."/>
            <person name="Drgas O."/>
            <person name="Orlowska M."/>
            <person name="Perlinska-Lenart U."/>
            <person name="Aleksandrzak-Piekarczyk T."/>
            <person name="Szatraj K."/>
            <person name="Zielenkiewicz U."/>
            <person name="Pilsyk S."/>
            <person name="Malc E."/>
            <person name="Mieczkowski P."/>
            <person name="Kruszewska J.S."/>
            <person name="Biernat P."/>
            <person name="Pawlowska J."/>
        </authorList>
    </citation>
    <scope>NUCLEOTIDE SEQUENCE</scope>
    <source>
        <strain evidence="3">CBS 226.32</strain>
    </source>
</reference>
<evidence type="ECO:0000256" key="1">
    <source>
        <dbReference type="SAM" id="Phobius"/>
    </source>
</evidence>
<comment type="caution">
    <text evidence="3">The sequence shown here is derived from an EMBL/GenBank/DDBJ whole genome shotgun (WGS) entry which is preliminary data.</text>
</comment>
<evidence type="ECO:0000313" key="4">
    <source>
        <dbReference type="Proteomes" id="UP000650833"/>
    </source>
</evidence>
<dbReference type="AlphaFoldDB" id="A0A8H7V4G9"/>